<gene>
    <name evidence="1" type="ORF">SI7747_09011958</name>
</gene>
<name>A0A7I8J6A4_SPIIN</name>
<dbReference type="PANTHER" id="PTHR35738:SF3">
    <property type="entry name" value="OS05G0577800 PROTEIN"/>
    <property type="match status" value="1"/>
</dbReference>
<dbReference type="EMBL" id="CACRZD030000009">
    <property type="protein sequence ID" value="CAA6665569.1"/>
    <property type="molecule type" value="Genomic_DNA"/>
</dbReference>
<dbReference type="AlphaFoldDB" id="A0A7I8J6A4"/>
<keyword evidence="2" id="KW-1185">Reference proteome</keyword>
<reference evidence="1 2" key="1">
    <citation type="submission" date="2019-12" db="EMBL/GenBank/DDBJ databases">
        <authorList>
            <person name="Scholz U."/>
            <person name="Mascher M."/>
            <person name="Fiebig A."/>
        </authorList>
    </citation>
    <scope>NUCLEOTIDE SEQUENCE</scope>
</reference>
<organism evidence="1">
    <name type="scientific">Spirodela intermedia</name>
    <name type="common">Intermediate duckweed</name>
    <dbReference type="NCBI Taxonomy" id="51605"/>
    <lineage>
        <taxon>Eukaryota</taxon>
        <taxon>Viridiplantae</taxon>
        <taxon>Streptophyta</taxon>
        <taxon>Embryophyta</taxon>
        <taxon>Tracheophyta</taxon>
        <taxon>Spermatophyta</taxon>
        <taxon>Magnoliopsida</taxon>
        <taxon>Liliopsida</taxon>
        <taxon>Araceae</taxon>
        <taxon>Lemnoideae</taxon>
        <taxon>Spirodela</taxon>
    </lineage>
</organism>
<dbReference type="Proteomes" id="UP001189122">
    <property type="component" value="Unassembled WGS sequence"/>
</dbReference>
<sequence length="420" mass="46840">MGNFVNKEPPPPMVLVPPIFDFPPLAARTRMLVPAYDLLFVKLALQCLFEDYFEDARNFSARIMLKPREDPHIDLVATVSGPLDGSKEGNAVFRWQRDLEDPNSFVEVSVSTSEPFIRFKSCVYLPELGLGIFGILPLLTQRRTHSENSGFIGVRYGSENLSIGTSLAPFSLSAGFPSCAWLVGRAGRLCAGVLYKPPCEGIKDEVDFRHLKNWSWAVGYRVGSGTPLRPSFNVSLELAANSELTASFYQHVVVQRRVQNPFEASQVVGITNYIDFGFELKTRFKEHKSTASVDRSTFQVAASWQANKNILLKGKIGPSLSSMALAFKSWWRPSFTFSITAISDHARGGASFGFGIRIEDLREASYERADPNYVMLTPSKEHLAEGVLKKFGSQPMFQSKVDSGDFDNLPTELKPFERII</sequence>
<dbReference type="PANTHER" id="PTHR35738">
    <property type="entry name" value="OS05G0577800 PROTEIN"/>
    <property type="match status" value="1"/>
</dbReference>
<dbReference type="Gene3D" id="2.40.160.10">
    <property type="entry name" value="Porin"/>
    <property type="match status" value="1"/>
</dbReference>
<protein>
    <submittedName>
        <fullName evidence="1">Uncharacterized protein</fullName>
    </submittedName>
</protein>
<dbReference type="EMBL" id="LR743596">
    <property type="protein sequence ID" value="CAA2626251.1"/>
    <property type="molecule type" value="Genomic_DNA"/>
</dbReference>
<evidence type="ECO:0000313" key="2">
    <source>
        <dbReference type="Proteomes" id="UP001189122"/>
    </source>
</evidence>
<accession>A0A7I8J6A4</accession>
<dbReference type="InterPro" id="IPR023614">
    <property type="entry name" value="Porin_dom_sf"/>
</dbReference>
<proteinExistence type="predicted"/>
<evidence type="ECO:0000313" key="1">
    <source>
        <dbReference type="EMBL" id="CAA2626251.1"/>
    </source>
</evidence>